<dbReference type="STRING" id="225345.CLCHR_47010"/>
<keyword evidence="1" id="KW-0812">Transmembrane</keyword>
<evidence type="ECO:0000313" key="3">
    <source>
        <dbReference type="Proteomes" id="UP000191056"/>
    </source>
</evidence>
<evidence type="ECO:0000313" key="2">
    <source>
        <dbReference type="EMBL" id="OPJ55219.1"/>
    </source>
</evidence>
<feature type="transmembrane region" description="Helical" evidence="1">
    <location>
        <begin position="36"/>
        <end position="53"/>
    </location>
</feature>
<proteinExistence type="predicted"/>
<name>A0A1V4I5R3_9CLOT</name>
<comment type="caution">
    <text evidence="2">The sequence shown here is derived from an EMBL/GenBank/DDBJ whole genome shotgun (WGS) entry which is preliminary data.</text>
</comment>
<keyword evidence="1" id="KW-0472">Membrane</keyword>
<dbReference type="Proteomes" id="UP000191056">
    <property type="component" value="Unassembled WGS sequence"/>
</dbReference>
<evidence type="ECO:0000256" key="1">
    <source>
        <dbReference type="SAM" id="Phobius"/>
    </source>
</evidence>
<reference evidence="2 3" key="1">
    <citation type="submission" date="2017-03" db="EMBL/GenBank/DDBJ databases">
        <title>Genome sequence of Clostridium chromiireducens DSM 23318.</title>
        <authorList>
            <person name="Poehlein A."/>
            <person name="Daniel R."/>
        </authorList>
    </citation>
    <scope>NUCLEOTIDE SEQUENCE [LARGE SCALE GENOMIC DNA]</scope>
    <source>
        <strain evidence="2 3">DSM 23318</strain>
    </source>
</reference>
<dbReference type="EMBL" id="MZGT01000128">
    <property type="protein sequence ID" value="OPJ55219.1"/>
    <property type="molecule type" value="Genomic_DNA"/>
</dbReference>
<keyword evidence="3" id="KW-1185">Reference proteome</keyword>
<dbReference type="AlphaFoldDB" id="A0A1V4I5R3"/>
<keyword evidence="1" id="KW-1133">Transmembrane helix</keyword>
<accession>A0A1V4I5R3</accession>
<protein>
    <submittedName>
        <fullName evidence="2">Uncharacterized protein</fullName>
    </submittedName>
</protein>
<organism evidence="2 3">
    <name type="scientific">Clostridium chromiireducens</name>
    <dbReference type="NCBI Taxonomy" id="225345"/>
    <lineage>
        <taxon>Bacteria</taxon>
        <taxon>Bacillati</taxon>
        <taxon>Bacillota</taxon>
        <taxon>Clostridia</taxon>
        <taxon>Eubacteriales</taxon>
        <taxon>Clostridiaceae</taxon>
        <taxon>Clostridium</taxon>
    </lineage>
</organism>
<sequence>MVAVNSHEVYIECSLGVFNRNLWRVELNGQSTVKETIISDFSCIILMSVYLIIQI</sequence>
<gene>
    <name evidence="2" type="ORF">CLCHR_47010</name>
</gene>